<dbReference type="GeneID" id="95394164"/>
<reference evidence="1 2" key="1">
    <citation type="submission" date="2020-08" db="EMBL/GenBank/DDBJ databases">
        <title>Sequencing the genomes of 1000 actinobacteria strains.</title>
        <authorList>
            <person name="Klenk H.-P."/>
        </authorList>
    </citation>
    <scope>NUCLEOTIDE SEQUENCE [LARGE SCALE GENOMIC DNA]</scope>
    <source>
        <strain evidence="1 2">DSM 44320</strain>
    </source>
</reference>
<dbReference type="RefSeq" id="WP_183658892.1">
    <property type="nucleotide sequence ID" value="NZ_JACIBV010000001.1"/>
</dbReference>
<protein>
    <recommendedName>
        <fullName evidence="3">Winged helix DNA-binding domain-containing protein</fullName>
    </recommendedName>
</protein>
<evidence type="ECO:0008006" key="3">
    <source>
        <dbReference type="Google" id="ProtNLM"/>
    </source>
</evidence>
<keyword evidence="2" id="KW-1185">Reference proteome</keyword>
<evidence type="ECO:0000313" key="1">
    <source>
        <dbReference type="EMBL" id="MBB3732113.1"/>
    </source>
</evidence>
<organism evidence="1 2">
    <name type="scientific">Nonomuraea dietziae</name>
    <dbReference type="NCBI Taxonomy" id="65515"/>
    <lineage>
        <taxon>Bacteria</taxon>
        <taxon>Bacillati</taxon>
        <taxon>Actinomycetota</taxon>
        <taxon>Actinomycetes</taxon>
        <taxon>Streptosporangiales</taxon>
        <taxon>Streptosporangiaceae</taxon>
        <taxon>Nonomuraea</taxon>
    </lineage>
</organism>
<evidence type="ECO:0000313" key="2">
    <source>
        <dbReference type="Proteomes" id="UP000579945"/>
    </source>
</evidence>
<dbReference type="EMBL" id="JACIBV010000001">
    <property type="protein sequence ID" value="MBB3732113.1"/>
    <property type="molecule type" value="Genomic_DNA"/>
</dbReference>
<dbReference type="AlphaFoldDB" id="A0A7W5YET7"/>
<proteinExistence type="predicted"/>
<name>A0A7W5YET7_9ACTN</name>
<dbReference type="InterPro" id="IPR009351">
    <property type="entry name" value="AlkZ-like"/>
</dbReference>
<comment type="caution">
    <text evidence="1">The sequence shown here is derived from an EMBL/GenBank/DDBJ whole genome shotgun (WGS) entry which is preliminary data.</text>
</comment>
<dbReference type="Proteomes" id="UP000579945">
    <property type="component" value="Unassembled WGS sequence"/>
</dbReference>
<dbReference type="PANTHER" id="PTHR38479">
    <property type="entry name" value="LMO0824 PROTEIN"/>
    <property type="match status" value="1"/>
</dbReference>
<dbReference type="Pfam" id="PF06224">
    <property type="entry name" value="AlkZ-like"/>
    <property type="match status" value="1"/>
</dbReference>
<accession>A0A7W5YET7</accession>
<dbReference type="PANTHER" id="PTHR38479:SF2">
    <property type="entry name" value="WINGED HELIX DNA-BINDING DOMAIN-CONTAINING PROTEIN"/>
    <property type="match status" value="1"/>
</dbReference>
<sequence length="387" mass="42441">MSGSRLVTTAERRARLGLRQALAVRAGSVEEAVESVVALHGTDPATVFLSAGARTGTPGPEPVEKALYEDRTLVRMTAMRRTIFVVPRELAPVIHHSSALAIAVRERKRLTQHFMDGGGFDERWISRVEGEVLAALREHGELTATRLGEVVPDLRRQIVYAPGTAHEVKQGVSTRLLFVMAAEGLIVRQGRPSGSWVSGQHRWAPAPAMPVLTAGEAQAELVRRWLAAYGPGTEADLKWWTGWTLGEVRRALRAVKAVTVELEESAPGYVLPSDVEPAEPAEPWAALLPALDPTPMGWQQRDWYLPQAHRAELFDRSGNVGPTVWWNGAVVGGWGQRADGEVVWRLLEDVGADAVAAVEREAAWLTAWLDGVTVTPRFRTPLERSLR</sequence>
<gene>
    <name evidence="1" type="ORF">FHR33_007973</name>
</gene>